<comment type="caution">
    <text evidence="2">The sequence shown here is derived from an EMBL/GenBank/DDBJ whole genome shotgun (WGS) entry which is preliminary data.</text>
</comment>
<evidence type="ECO:0000313" key="2">
    <source>
        <dbReference type="EMBL" id="KEF58255.1"/>
    </source>
</evidence>
<dbReference type="AlphaFoldDB" id="A0A072PRX1"/>
<feature type="compositionally biased region" description="Polar residues" evidence="1">
    <location>
        <begin position="79"/>
        <end position="92"/>
    </location>
</feature>
<feature type="region of interest" description="Disordered" evidence="1">
    <location>
        <begin position="158"/>
        <end position="196"/>
    </location>
</feature>
<keyword evidence="3" id="KW-1185">Reference proteome</keyword>
<feature type="compositionally biased region" description="Pro residues" evidence="1">
    <location>
        <begin position="341"/>
        <end position="359"/>
    </location>
</feature>
<accession>A0A072PRX1</accession>
<dbReference type="Proteomes" id="UP000027920">
    <property type="component" value="Unassembled WGS sequence"/>
</dbReference>
<dbReference type="HOGENOM" id="CLU_041689_0_0_1"/>
<feature type="compositionally biased region" description="Polar residues" evidence="1">
    <location>
        <begin position="49"/>
        <end position="62"/>
    </location>
</feature>
<sequence>RSRSRLQKRPSQRGMKSSQMSTAQKRAVLEQNNLATSPALSDSAAVPERSSSLRVKTAQPSAGSERPKTAKDKPRRTDANYTNGDTSCTDSHTALPIRPRTAPSVENIKARAQARTPPPPTLLPASTAAVKSPPPGTNRLPRHVALAPYDPYPLNPLYHIPSPPLSNTESRPSPEPKQSPNSEQPAVATRQRRSRAMTPIEAATQQLAATVEAQPTDHLESGTGATTVQHHTDVTETLRPAVTQEVVQEHRIEIVQEEVTREIHVHHYFTYMQPLRALEVLPARHFIVDPETGEKREIAAPEGWSMPANLMPRKPDTSTLAPITRHYLVNEQHPQGILESSPPPHPPPTQPLPPAPGPAPSASSQTGKWSPFPRST</sequence>
<dbReference type="GeneID" id="25281098"/>
<feature type="region of interest" description="Disordered" evidence="1">
    <location>
        <begin position="330"/>
        <end position="376"/>
    </location>
</feature>
<evidence type="ECO:0000256" key="1">
    <source>
        <dbReference type="SAM" id="MobiDB-lite"/>
    </source>
</evidence>
<feature type="compositionally biased region" description="Polar residues" evidence="1">
    <location>
        <begin position="165"/>
        <end position="184"/>
    </location>
</feature>
<feature type="region of interest" description="Disordered" evidence="1">
    <location>
        <begin position="1"/>
        <end position="143"/>
    </location>
</feature>
<evidence type="ECO:0000313" key="3">
    <source>
        <dbReference type="Proteomes" id="UP000027920"/>
    </source>
</evidence>
<feature type="non-terminal residue" evidence="2">
    <location>
        <position position="376"/>
    </location>
</feature>
<protein>
    <submittedName>
        <fullName evidence="2">Uncharacterized protein</fullName>
    </submittedName>
</protein>
<feature type="non-terminal residue" evidence="2">
    <location>
        <position position="1"/>
    </location>
</feature>
<dbReference type="OrthoDB" id="5325276at2759"/>
<feature type="compositionally biased region" description="Basic and acidic residues" evidence="1">
    <location>
        <begin position="65"/>
        <end position="78"/>
    </location>
</feature>
<dbReference type="VEuPathDB" id="FungiDB:A1O9_06181"/>
<dbReference type="EMBL" id="AMGV01000004">
    <property type="protein sequence ID" value="KEF58255.1"/>
    <property type="molecule type" value="Genomic_DNA"/>
</dbReference>
<reference evidence="2 3" key="1">
    <citation type="submission" date="2013-03" db="EMBL/GenBank/DDBJ databases">
        <title>The Genome Sequence of Exophiala aquamarina CBS 119918.</title>
        <authorList>
            <consortium name="The Broad Institute Genomics Platform"/>
            <person name="Cuomo C."/>
            <person name="de Hoog S."/>
            <person name="Gorbushina A."/>
            <person name="Walker B."/>
            <person name="Young S.K."/>
            <person name="Zeng Q."/>
            <person name="Gargeya S."/>
            <person name="Fitzgerald M."/>
            <person name="Haas B."/>
            <person name="Abouelleil A."/>
            <person name="Allen A.W."/>
            <person name="Alvarado L."/>
            <person name="Arachchi H.M."/>
            <person name="Berlin A.M."/>
            <person name="Chapman S.B."/>
            <person name="Gainer-Dewar J."/>
            <person name="Goldberg J."/>
            <person name="Griggs A."/>
            <person name="Gujja S."/>
            <person name="Hansen M."/>
            <person name="Howarth C."/>
            <person name="Imamovic A."/>
            <person name="Ireland A."/>
            <person name="Larimer J."/>
            <person name="McCowan C."/>
            <person name="Murphy C."/>
            <person name="Pearson M."/>
            <person name="Poon T.W."/>
            <person name="Priest M."/>
            <person name="Roberts A."/>
            <person name="Saif S."/>
            <person name="Shea T."/>
            <person name="Sisk P."/>
            <person name="Sykes S."/>
            <person name="Wortman J."/>
            <person name="Nusbaum C."/>
            <person name="Birren B."/>
        </authorList>
    </citation>
    <scope>NUCLEOTIDE SEQUENCE [LARGE SCALE GENOMIC DNA]</scope>
    <source>
        <strain evidence="2 3">CBS 119918</strain>
    </source>
</reference>
<dbReference type="RefSeq" id="XP_013260845.1">
    <property type="nucleotide sequence ID" value="XM_013405391.1"/>
</dbReference>
<gene>
    <name evidence="2" type="ORF">A1O9_06181</name>
</gene>
<feature type="compositionally biased region" description="Basic residues" evidence="1">
    <location>
        <begin position="1"/>
        <end position="11"/>
    </location>
</feature>
<feature type="compositionally biased region" description="Polar residues" evidence="1">
    <location>
        <begin position="14"/>
        <end position="40"/>
    </location>
</feature>
<name>A0A072PRX1_9EURO</name>
<organism evidence="2 3">
    <name type="scientific">Exophiala aquamarina CBS 119918</name>
    <dbReference type="NCBI Taxonomy" id="1182545"/>
    <lineage>
        <taxon>Eukaryota</taxon>
        <taxon>Fungi</taxon>
        <taxon>Dikarya</taxon>
        <taxon>Ascomycota</taxon>
        <taxon>Pezizomycotina</taxon>
        <taxon>Eurotiomycetes</taxon>
        <taxon>Chaetothyriomycetidae</taxon>
        <taxon>Chaetothyriales</taxon>
        <taxon>Herpotrichiellaceae</taxon>
        <taxon>Exophiala</taxon>
    </lineage>
</organism>
<feature type="compositionally biased region" description="Polar residues" evidence="1">
    <location>
        <begin position="365"/>
        <end position="376"/>
    </location>
</feature>
<proteinExistence type="predicted"/>